<dbReference type="EMBL" id="NHSJ01000084">
    <property type="protein sequence ID" value="PPQ30046.1"/>
    <property type="molecule type" value="Genomic_DNA"/>
</dbReference>
<dbReference type="OrthoDB" id="8449888at2"/>
<evidence type="ECO:0000313" key="2">
    <source>
        <dbReference type="EMBL" id="PPQ30046.1"/>
    </source>
</evidence>
<evidence type="ECO:0008006" key="4">
    <source>
        <dbReference type="Google" id="ProtNLM"/>
    </source>
</evidence>
<keyword evidence="1" id="KW-1133">Transmembrane helix</keyword>
<dbReference type="Proteomes" id="UP000239089">
    <property type="component" value="Unassembled WGS sequence"/>
</dbReference>
<feature type="transmembrane region" description="Helical" evidence="1">
    <location>
        <begin position="45"/>
        <end position="66"/>
    </location>
</feature>
<gene>
    <name evidence="2" type="ORF">CCR94_13570</name>
</gene>
<sequence>MAGWFVARLTNILNIGFAFLLPSVSFQPNLVRRNKRPQTLARRRGFTLIEALAAFAIMALALGQLLRAIGAGAENQRRADFLSRASLDGSSHLAEIGASQPLAPGDSTGRYDDGLRWRLRVAQDRTAAGLGGRPLLIGYRLRLEVLPATGSGAGFTLVAEKLVAPQPTGPAP</sequence>
<organism evidence="2 3">
    <name type="scientific">Rhodoblastus sphagnicola</name>
    <dbReference type="NCBI Taxonomy" id="333368"/>
    <lineage>
        <taxon>Bacteria</taxon>
        <taxon>Pseudomonadati</taxon>
        <taxon>Pseudomonadota</taxon>
        <taxon>Alphaproteobacteria</taxon>
        <taxon>Hyphomicrobiales</taxon>
        <taxon>Rhodoblastaceae</taxon>
        <taxon>Rhodoblastus</taxon>
    </lineage>
</organism>
<feature type="transmembrane region" description="Helical" evidence="1">
    <location>
        <begin position="6"/>
        <end position="24"/>
    </location>
</feature>
<dbReference type="AlphaFoldDB" id="A0A2S6N601"/>
<name>A0A2S6N601_9HYPH</name>
<keyword evidence="1" id="KW-0472">Membrane</keyword>
<reference evidence="2 3" key="1">
    <citation type="journal article" date="2018" name="Arch. Microbiol.">
        <title>New insights into the metabolic potential of the phototrophic purple bacterium Rhodopila globiformis DSM 161(T) from its draft genome sequence and evidence for a vanadium-dependent nitrogenase.</title>
        <authorList>
            <person name="Imhoff J.F."/>
            <person name="Rahn T."/>
            <person name="Kunzel S."/>
            <person name="Neulinger S.C."/>
        </authorList>
    </citation>
    <scope>NUCLEOTIDE SEQUENCE [LARGE SCALE GENOMIC DNA]</scope>
    <source>
        <strain evidence="2 3">DSM 16996</strain>
    </source>
</reference>
<keyword evidence="1" id="KW-0812">Transmembrane</keyword>
<dbReference type="InterPro" id="IPR012902">
    <property type="entry name" value="N_methyl_site"/>
</dbReference>
<accession>A0A2S6N601</accession>
<proteinExistence type="predicted"/>
<keyword evidence="3" id="KW-1185">Reference proteome</keyword>
<dbReference type="Pfam" id="PF07963">
    <property type="entry name" value="N_methyl"/>
    <property type="match status" value="1"/>
</dbReference>
<evidence type="ECO:0000256" key="1">
    <source>
        <dbReference type="SAM" id="Phobius"/>
    </source>
</evidence>
<protein>
    <recommendedName>
        <fullName evidence="4">General secretion pathway protein GspI</fullName>
    </recommendedName>
</protein>
<comment type="caution">
    <text evidence="2">The sequence shown here is derived from an EMBL/GenBank/DDBJ whole genome shotgun (WGS) entry which is preliminary data.</text>
</comment>
<evidence type="ECO:0000313" key="3">
    <source>
        <dbReference type="Proteomes" id="UP000239089"/>
    </source>
</evidence>